<dbReference type="InterPro" id="IPR029058">
    <property type="entry name" value="AB_hydrolase_fold"/>
</dbReference>
<feature type="domain" description="Peptidase S9 prolyl oligopeptidase catalytic" evidence="6">
    <location>
        <begin position="853"/>
        <end position="939"/>
    </location>
</feature>
<dbReference type="Gene3D" id="3.40.50.1820">
    <property type="entry name" value="alpha/beta hydrolase"/>
    <property type="match status" value="2"/>
</dbReference>
<evidence type="ECO:0000256" key="3">
    <source>
        <dbReference type="ARBA" id="ARBA00042165"/>
    </source>
</evidence>
<dbReference type="InterPro" id="IPR001375">
    <property type="entry name" value="Peptidase_S9_cat"/>
</dbReference>
<feature type="compositionally biased region" description="Basic residues" evidence="5">
    <location>
        <begin position="21"/>
        <end position="35"/>
    </location>
</feature>
<dbReference type="PRINTS" id="PR00862">
    <property type="entry name" value="PROLIGOPTASE"/>
</dbReference>
<feature type="region of interest" description="Disordered" evidence="5">
    <location>
        <begin position="683"/>
        <end position="713"/>
    </location>
</feature>
<comment type="function">
    <text evidence="4">Serine peptidase whose precise substrate specificity remains unclear. Does not cleave peptides after a arginine or lysine residue. Regulates trans-Golgi network morphology and sorting by regulating the membrane binding of the AP-1 complex. May play a role in the regulation of synaptic vesicle exocytosis.</text>
</comment>
<name>A0A7S3QVE7_DUNTE</name>
<feature type="region of interest" description="Disordered" evidence="5">
    <location>
        <begin position="968"/>
        <end position="1008"/>
    </location>
</feature>
<dbReference type="InterPro" id="IPR051543">
    <property type="entry name" value="Serine_Peptidase_S9A"/>
</dbReference>
<evidence type="ECO:0000256" key="4">
    <source>
        <dbReference type="ARBA" id="ARBA00045448"/>
    </source>
</evidence>
<gene>
    <name evidence="7" type="ORF">DTER00134_LOCUS9597</name>
</gene>
<dbReference type="InterPro" id="IPR010919">
    <property type="entry name" value="SAND-like_dom_sf"/>
</dbReference>
<dbReference type="SUPFAM" id="SSF63763">
    <property type="entry name" value="SAND domain-like"/>
    <property type="match status" value="1"/>
</dbReference>
<feature type="compositionally biased region" description="Pro residues" evidence="5">
    <location>
        <begin position="1"/>
        <end position="19"/>
    </location>
</feature>
<feature type="region of interest" description="Disordered" evidence="5">
    <location>
        <begin position="158"/>
        <end position="232"/>
    </location>
</feature>
<sequence>MPAPPSPPSPPAPAPPAPLLPHRKGGGHSAAKRHRQELMQQQQQGQQQPMDMEGPSASIPNSEPSSPPPSPPPKKEIPPFVNVICNGLMGRFLCSRMEIQLPDGRAVSGTEFERMAGRGAAKKWKVSIRVQKGTSHTGVTLQEWMVEHGLEAPRTRTHHVAHSSAGSSALELGRRRAAQRRAVREVSSSDGTVEDSTDDMDLIEMAERPRPPPGRGPNGEILPKRGPGRPPRQHRYGCMCIICKQGRGAGTLPPLDPTMAAAVAAEQAAGSGAGTSQPPQFLPQGLAGMGFGGLGLMPPPFGRGGPGPRFGKRAYIRAVPHVVAGMRRHKLWEIPHGRMWDPAEFEAAQEAAAAEEAQAAIKAEAVKAEAALAALKAVGDPSASKDPQAAAAAAAAVAAAGGAAPLKTEAGTPDMQQQQQQQSQHHPLQQQQQQTHQHPQKQHSQPQLWHASESMSAQPHVSWVDMDMLSQHAVLYGRTHLGMPCVQVLDLKLKGKSPQMHVVRPEAPTAKGTAGAHRRKRDSLSTVPLPPWALSVVPGANADPAAQILRLVASSPVHPPHTYDYCLDSGQLHLVHVQPAYTLMPSVRTSEQPGLTGGLPDCVGSSPTSEQPGLKQELPHHTASWQASLQPPAPFRDTKEGAVGIGEQEKVRTMGMVRSDSSVGMSVWEGLKQIRRVKDFLLPSAGSRSNSGSKDLSSISSSEDNSSTDLGTAVAGAGCSKESSCTNSGSSPCTRLHDPSQYCILRLYAPSYDGVLVPITVVFHAQFQQLYQQHQVQPPLALPSSQTHTPGAPVISSSPYKVCSQSLASCSTLHQDQSQQHTGLDPAPPQPSLLPPPLLLHVYGAYGTPLDPSFEPADLSLLERGFLVAYAHVRGGGELGRAWHAAGRQRNKPNSLHDLNTCLTALHQAGFAHPGRVAGHAFSAGGLLLGCALADMHGDTEQQTQPGFVQNQQNCHCNHHCHHHHHHQQQQQLQEHPTPCPHSSSDSSTISRTTSSSSCQLGTSSARPRPLVHAQTLWAPSMIQPKPQPVASSQLFPAAHLLSAAVLRAPFLDLLSVMEDPSLPLTVHEYDEWGDARDPSLLPSMQNMCPYSRLSSTLLQTTKSDHAQSATPAGHGCSSGNLGQSVGQRGHGYSAIDLGQSMVQHVADYRPLSSNVLQHDVGQHTQGQGGDPSGQRELGVDRIGSKGAWRHDKEEYHRSAETEAAFSGRQAPGSKACVPAVLMTSAMDDARVPVWVPAKWAARARRLQQAVVLRQGGSFTKPPLVLLRVYREGGHFMGSSLAGCAEEYAFIIAVMGAAWSLR</sequence>
<accession>A0A7S3QVE7</accession>
<dbReference type="PANTHER" id="PTHR11757">
    <property type="entry name" value="PROTEASE FAMILY S9A OLIGOPEPTIDASE"/>
    <property type="match status" value="1"/>
</dbReference>
<dbReference type="Pfam" id="PF00326">
    <property type="entry name" value="Peptidase_S9"/>
    <property type="match status" value="1"/>
</dbReference>
<feature type="compositionally biased region" description="Low complexity" evidence="5">
    <location>
        <begin position="416"/>
        <end position="447"/>
    </location>
</feature>
<organism evidence="7">
    <name type="scientific">Dunaliella tertiolecta</name>
    <name type="common">Green alga</name>
    <dbReference type="NCBI Taxonomy" id="3047"/>
    <lineage>
        <taxon>Eukaryota</taxon>
        <taxon>Viridiplantae</taxon>
        <taxon>Chlorophyta</taxon>
        <taxon>core chlorophytes</taxon>
        <taxon>Chlorophyceae</taxon>
        <taxon>CS clade</taxon>
        <taxon>Chlamydomonadales</taxon>
        <taxon>Dunaliellaceae</taxon>
        <taxon>Dunaliella</taxon>
    </lineage>
</organism>
<feature type="region of interest" description="Disordered" evidence="5">
    <location>
        <begin position="1"/>
        <end position="77"/>
    </location>
</feature>
<comment type="similarity">
    <text evidence="1">Belongs to the peptidase S9A family.</text>
</comment>
<evidence type="ECO:0000256" key="5">
    <source>
        <dbReference type="SAM" id="MobiDB-lite"/>
    </source>
</evidence>
<evidence type="ECO:0000313" key="7">
    <source>
        <dbReference type="EMBL" id="CAE0494524.1"/>
    </source>
</evidence>
<reference evidence="7" key="1">
    <citation type="submission" date="2021-01" db="EMBL/GenBank/DDBJ databases">
        <authorList>
            <person name="Corre E."/>
            <person name="Pelletier E."/>
            <person name="Niang G."/>
            <person name="Scheremetjew M."/>
            <person name="Finn R."/>
            <person name="Kale V."/>
            <person name="Holt S."/>
            <person name="Cochrane G."/>
            <person name="Meng A."/>
            <person name="Brown T."/>
            <person name="Cohen L."/>
        </authorList>
    </citation>
    <scope>NUCLEOTIDE SEQUENCE</scope>
    <source>
        <strain evidence="7">CCMP1320</strain>
    </source>
</reference>
<dbReference type="EMBL" id="HBIP01016424">
    <property type="protein sequence ID" value="CAE0494524.1"/>
    <property type="molecule type" value="Transcribed_RNA"/>
</dbReference>
<proteinExistence type="inferred from homology"/>
<feature type="compositionally biased region" description="Acidic residues" evidence="5">
    <location>
        <begin position="192"/>
        <end position="204"/>
    </location>
</feature>
<evidence type="ECO:0000256" key="2">
    <source>
        <dbReference type="ARBA" id="ARBA00039290"/>
    </source>
</evidence>
<feature type="region of interest" description="Disordered" evidence="5">
    <location>
        <begin position="588"/>
        <end position="639"/>
    </location>
</feature>
<protein>
    <recommendedName>
        <fullName evidence="2">Prolyl endopeptidase-like</fullName>
    </recommendedName>
    <alternativeName>
        <fullName evidence="3">Prolylendopeptidase-like</fullName>
    </alternativeName>
</protein>
<feature type="compositionally biased region" description="Low complexity" evidence="5">
    <location>
        <begin position="689"/>
        <end position="707"/>
    </location>
</feature>
<dbReference type="GO" id="GO:0006508">
    <property type="term" value="P:proteolysis"/>
    <property type="evidence" value="ECO:0007669"/>
    <property type="project" value="InterPro"/>
</dbReference>
<feature type="region of interest" description="Disordered" evidence="5">
    <location>
        <begin position="1103"/>
        <end position="1125"/>
    </location>
</feature>
<feature type="region of interest" description="Disordered" evidence="5">
    <location>
        <begin position="406"/>
        <end position="454"/>
    </location>
</feature>
<dbReference type="InterPro" id="IPR002470">
    <property type="entry name" value="Peptidase_S9A"/>
</dbReference>
<evidence type="ECO:0000259" key="6">
    <source>
        <dbReference type="Pfam" id="PF00326"/>
    </source>
</evidence>
<evidence type="ECO:0000256" key="1">
    <source>
        <dbReference type="ARBA" id="ARBA00005228"/>
    </source>
</evidence>
<dbReference type="Gene3D" id="3.10.390.10">
    <property type="entry name" value="SAND domain-like"/>
    <property type="match status" value="1"/>
</dbReference>
<dbReference type="Gene3D" id="2.130.10.120">
    <property type="entry name" value="Prolyl oligopeptidase, N-terminal domain"/>
    <property type="match status" value="1"/>
</dbReference>
<feature type="compositionally biased region" description="Low complexity" evidence="5">
    <location>
        <begin position="983"/>
        <end position="1005"/>
    </location>
</feature>
<dbReference type="PANTHER" id="PTHR11757:SF19">
    <property type="entry name" value="PROLYL ENDOPEPTIDASE-LIKE"/>
    <property type="match status" value="1"/>
</dbReference>
<feature type="compositionally biased region" description="Low complexity" evidence="5">
    <location>
        <begin position="55"/>
        <end position="64"/>
    </location>
</feature>
<dbReference type="SUPFAM" id="SSF53474">
    <property type="entry name" value="alpha/beta-Hydrolases"/>
    <property type="match status" value="1"/>
</dbReference>
<dbReference type="GO" id="GO:0004252">
    <property type="term" value="F:serine-type endopeptidase activity"/>
    <property type="evidence" value="ECO:0007669"/>
    <property type="project" value="InterPro"/>
</dbReference>